<dbReference type="InterPro" id="IPR041694">
    <property type="entry name" value="ADH_N_2"/>
</dbReference>
<keyword evidence="7" id="KW-1185">Reference proteome</keyword>
<feature type="domain" description="Enoyl reductase (ER)" evidence="5">
    <location>
        <begin position="20"/>
        <end position="343"/>
    </location>
</feature>
<dbReference type="GO" id="GO:0016628">
    <property type="term" value="F:oxidoreductase activity, acting on the CH-CH group of donors, NAD or NADP as acceptor"/>
    <property type="evidence" value="ECO:0007669"/>
    <property type="project" value="InterPro"/>
</dbReference>
<dbReference type="SMART" id="SM00829">
    <property type="entry name" value="PKS_ER"/>
    <property type="match status" value="1"/>
</dbReference>
<name>A0A8H4PRC7_9HYPO</name>
<gene>
    <name evidence="6" type="ORF">G6O67_005344</name>
</gene>
<dbReference type="InterPro" id="IPR020843">
    <property type="entry name" value="ER"/>
</dbReference>
<sequence length="354" mass="37839">MVPIKSLIFKKIPTGVPVPGEHLAVETRDTDLETPPPGGLIVEVLYASFDPYLRGRMRDPGVKSYVPAFELGQPMTNGTVSRVVKSGSPDFAEGDLVTASTAIAEYARIERAVAPAVNKIRNPHRLPLGLFLGPLGMPGLTAWSGLHRIGRPQKGETIFVSSAAGAVGQVVGQVAKREGLTVIGSVGADDKLDFITKELGFDAGFNYHKEKPLDALRRLAPQGVDIYFENVGGDHLEAALEVMNEGGRIAACGMISEYSIPQSKRKGIQNLMNIVAKQITMQGFIVNNPGFGPAHAKEHQEKLQEWLGDGSVKAKLHITDGIDNGPEAFVGMLQGENFGKAVLRVKGESAGSNN</sequence>
<dbReference type="PANTHER" id="PTHR43205">
    <property type="entry name" value="PROSTAGLANDIN REDUCTASE"/>
    <property type="match status" value="1"/>
</dbReference>
<dbReference type="InterPro" id="IPR036291">
    <property type="entry name" value="NAD(P)-bd_dom_sf"/>
</dbReference>
<organism evidence="6 7">
    <name type="scientific">Ophiocordyceps sinensis</name>
    <dbReference type="NCBI Taxonomy" id="72228"/>
    <lineage>
        <taxon>Eukaryota</taxon>
        <taxon>Fungi</taxon>
        <taxon>Dikarya</taxon>
        <taxon>Ascomycota</taxon>
        <taxon>Pezizomycotina</taxon>
        <taxon>Sordariomycetes</taxon>
        <taxon>Hypocreomycetidae</taxon>
        <taxon>Hypocreales</taxon>
        <taxon>Ophiocordycipitaceae</taxon>
        <taxon>Ophiocordyceps</taxon>
    </lineage>
</organism>
<keyword evidence="2" id="KW-0560">Oxidoreductase</keyword>
<dbReference type="PANTHER" id="PTHR43205:SF7">
    <property type="entry name" value="PROSTAGLANDIN REDUCTASE 1"/>
    <property type="match status" value="1"/>
</dbReference>
<accession>A0A8H4PRC7</accession>
<evidence type="ECO:0000313" key="7">
    <source>
        <dbReference type="Proteomes" id="UP000557566"/>
    </source>
</evidence>
<evidence type="ECO:0000256" key="1">
    <source>
        <dbReference type="ARBA" id="ARBA00004685"/>
    </source>
</evidence>
<dbReference type="InterPro" id="IPR011032">
    <property type="entry name" value="GroES-like_sf"/>
</dbReference>
<evidence type="ECO:0000313" key="6">
    <source>
        <dbReference type="EMBL" id="KAF4509034.1"/>
    </source>
</evidence>
<dbReference type="SUPFAM" id="SSF51735">
    <property type="entry name" value="NAD(P)-binding Rossmann-fold domains"/>
    <property type="match status" value="1"/>
</dbReference>
<dbReference type="Gene3D" id="3.90.180.10">
    <property type="entry name" value="Medium-chain alcohol dehydrogenases, catalytic domain"/>
    <property type="match status" value="1"/>
</dbReference>
<dbReference type="Proteomes" id="UP000557566">
    <property type="component" value="Unassembled WGS sequence"/>
</dbReference>
<evidence type="ECO:0000259" key="5">
    <source>
        <dbReference type="SMART" id="SM00829"/>
    </source>
</evidence>
<dbReference type="FunFam" id="3.40.50.720:FF:000121">
    <property type="entry name" value="Prostaglandin reductase 2"/>
    <property type="match status" value="1"/>
</dbReference>
<dbReference type="SUPFAM" id="SSF50129">
    <property type="entry name" value="GroES-like"/>
    <property type="match status" value="1"/>
</dbReference>
<dbReference type="InterPro" id="IPR013149">
    <property type="entry name" value="ADH-like_C"/>
</dbReference>
<dbReference type="AlphaFoldDB" id="A0A8H4PRC7"/>
<comment type="caution">
    <text evidence="6">The sequence shown here is derived from an EMBL/GenBank/DDBJ whole genome shotgun (WGS) entry which is preliminary data.</text>
</comment>
<reference evidence="6 7" key="1">
    <citation type="journal article" date="2020" name="Genome Biol. Evol.">
        <title>A new high-quality draft genome assembly of the Chinese cordyceps Ophiocordyceps sinensis.</title>
        <authorList>
            <person name="Shu R."/>
            <person name="Zhang J."/>
            <person name="Meng Q."/>
            <person name="Zhang H."/>
            <person name="Zhou G."/>
            <person name="Li M."/>
            <person name="Wu P."/>
            <person name="Zhao Y."/>
            <person name="Chen C."/>
            <person name="Qin Q."/>
        </authorList>
    </citation>
    <scope>NUCLEOTIDE SEQUENCE [LARGE SCALE GENOMIC DNA]</scope>
    <source>
        <strain evidence="6 7">IOZ07</strain>
    </source>
</reference>
<protein>
    <recommendedName>
        <fullName evidence="3">Dehydrogenase FUB6</fullName>
    </recommendedName>
    <alternativeName>
        <fullName evidence="4">Fusaric acid biosynthesis protein 6</fullName>
    </alternativeName>
</protein>
<dbReference type="Gene3D" id="3.40.50.720">
    <property type="entry name" value="NAD(P)-binding Rossmann-like Domain"/>
    <property type="match status" value="1"/>
</dbReference>
<evidence type="ECO:0000256" key="2">
    <source>
        <dbReference type="ARBA" id="ARBA00023002"/>
    </source>
</evidence>
<dbReference type="OrthoDB" id="809632at2759"/>
<evidence type="ECO:0000256" key="3">
    <source>
        <dbReference type="ARBA" id="ARBA00069006"/>
    </source>
</evidence>
<dbReference type="Pfam" id="PF00107">
    <property type="entry name" value="ADH_zinc_N"/>
    <property type="match status" value="1"/>
</dbReference>
<dbReference type="Pfam" id="PF16884">
    <property type="entry name" value="ADH_N_2"/>
    <property type="match status" value="1"/>
</dbReference>
<evidence type="ECO:0000256" key="4">
    <source>
        <dbReference type="ARBA" id="ARBA00083301"/>
    </source>
</evidence>
<dbReference type="CDD" id="cd05288">
    <property type="entry name" value="PGDH"/>
    <property type="match status" value="1"/>
</dbReference>
<dbReference type="InterPro" id="IPR045010">
    <property type="entry name" value="MDR_fam"/>
</dbReference>
<proteinExistence type="predicted"/>
<comment type="pathway">
    <text evidence="1">Mycotoxin biosynthesis.</text>
</comment>
<dbReference type="EMBL" id="JAAVMX010000005">
    <property type="protein sequence ID" value="KAF4509034.1"/>
    <property type="molecule type" value="Genomic_DNA"/>
</dbReference>